<evidence type="ECO:0000313" key="1">
    <source>
        <dbReference type="EMBL" id="RYP88965.1"/>
    </source>
</evidence>
<keyword evidence="2" id="KW-1185">Reference proteome</keyword>
<dbReference type="Gene3D" id="3.90.1200.10">
    <property type="match status" value="1"/>
</dbReference>
<organism evidence="1 2">
    <name type="scientific">Nocardioides guangzhouensis</name>
    <dbReference type="NCBI Taxonomy" id="2497878"/>
    <lineage>
        <taxon>Bacteria</taxon>
        <taxon>Bacillati</taxon>
        <taxon>Actinomycetota</taxon>
        <taxon>Actinomycetes</taxon>
        <taxon>Propionibacteriales</taxon>
        <taxon>Nocardioidaceae</taxon>
        <taxon>Nocardioides</taxon>
    </lineage>
</organism>
<dbReference type="SUPFAM" id="SSF56112">
    <property type="entry name" value="Protein kinase-like (PK-like)"/>
    <property type="match status" value="1"/>
</dbReference>
<evidence type="ECO:0000313" key="2">
    <source>
        <dbReference type="Proteomes" id="UP000295198"/>
    </source>
</evidence>
<accession>A0A4Q4ZLZ3</accession>
<dbReference type="OrthoDB" id="3326868at2"/>
<name>A0A4Q4ZLZ3_9ACTN</name>
<dbReference type="InterPro" id="IPR011009">
    <property type="entry name" value="Kinase-like_dom_sf"/>
</dbReference>
<evidence type="ECO:0008006" key="3">
    <source>
        <dbReference type="Google" id="ProtNLM"/>
    </source>
</evidence>
<dbReference type="RefSeq" id="WP_134712999.1">
    <property type="nucleotide sequence ID" value="NZ_SDKM01000001.1"/>
</dbReference>
<reference evidence="1 2" key="1">
    <citation type="submission" date="2019-01" db="EMBL/GenBank/DDBJ databases">
        <title>Nocardioides guangzhouensis sp. nov., an actinobacterium isolated from soil.</title>
        <authorList>
            <person name="Fu Y."/>
            <person name="Cai Y."/>
            <person name="Lin Z."/>
            <person name="Chen P."/>
        </authorList>
    </citation>
    <scope>NUCLEOTIDE SEQUENCE [LARGE SCALE GENOMIC DNA]</scope>
    <source>
        <strain evidence="1 2">130</strain>
    </source>
</reference>
<dbReference type="EMBL" id="SDKM01000001">
    <property type="protein sequence ID" value="RYP88965.1"/>
    <property type="molecule type" value="Genomic_DNA"/>
</dbReference>
<dbReference type="Proteomes" id="UP000295198">
    <property type="component" value="Unassembled WGS sequence"/>
</dbReference>
<gene>
    <name evidence="1" type="ORF">EKO23_00570</name>
</gene>
<protein>
    <recommendedName>
        <fullName evidence="3">Aminoglycoside phosphotransferase domain-containing protein</fullName>
    </recommendedName>
</protein>
<dbReference type="AlphaFoldDB" id="A0A4Q4ZLZ3"/>
<comment type="caution">
    <text evidence="1">The sequence shown here is derived from an EMBL/GenBank/DDBJ whole genome shotgun (WGS) entry which is preliminary data.</text>
</comment>
<proteinExistence type="predicted"/>
<sequence length="324" mass="34858">MAGEILLDAVERVALAGHEGKSGAGLERVRLADGRALVVKRFTPQSDLTLALTGGDVGWEHVLWHTGALARLPEGVGHAIVDTWVEDGTTVVAMRDLGHRVLTWGRHLSSAECRWALGRVAALHRAYLGHAPSGLAPLERVLALFAPRTMAPVDRERNPLVGLALRGWELFPDCVPADVADPVLALLDDLAPLARALAARPVTLAHGDLATVNMAFEEEKLVLLDWAMPCAAPGALDVARFVAGCSSVIEPSREEVLATYAHAAGPAYDEQAMRLALLAALVWLGWNKALDIVDNPDPAVRARERADLDWWVREARITLESGAL</sequence>